<evidence type="ECO:0000256" key="3">
    <source>
        <dbReference type="ARBA" id="ARBA00022833"/>
    </source>
</evidence>
<reference evidence="8" key="2">
    <citation type="journal article" date="2023" name="BMC Genomics">
        <title>Pest status, molecular evolution, and epigenetic factors derived from the genome assembly of Frankliniella fusca, a thysanopteran phytovirus vector.</title>
        <authorList>
            <person name="Catto M.A."/>
            <person name="Labadie P.E."/>
            <person name="Jacobson A.L."/>
            <person name="Kennedy G.G."/>
            <person name="Srinivasan R."/>
            <person name="Hunt B.G."/>
        </authorList>
    </citation>
    <scope>NUCLEOTIDE SEQUENCE</scope>
    <source>
        <strain evidence="8">PL_HMW_Pooled</strain>
    </source>
</reference>
<dbReference type="GO" id="GO:0005840">
    <property type="term" value="C:ribosome"/>
    <property type="evidence" value="ECO:0007669"/>
    <property type="project" value="UniProtKB-KW"/>
</dbReference>
<keyword evidence="4 5" id="KW-0238">DNA-binding</keyword>
<keyword evidence="8" id="KW-0689">Ribosomal protein</keyword>
<evidence type="ECO:0000256" key="4">
    <source>
        <dbReference type="ARBA" id="ARBA00023125"/>
    </source>
</evidence>
<dbReference type="AlphaFoldDB" id="A0AAE1LKE0"/>
<keyword evidence="8" id="KW-0687">Ribonucleoprotein</keyword>
<evidence type="ECO:0000313" key="9">
    <source>
        <dbReference type="Proteomes" id="UP001219518"/>
    </source>
</evidence>
<keyword evidence="2 5" id="KW-0863">Zinc-finger</keyword>
<feature type="compositionally biased region" description="Low complexity" evidence="6">
    <location>
        <begin position="115"/>
        <end position="130"/>
    </location>
</feature>
<evidence type="ECO:0000256" key="1">
    <source>
        <dbReference type="ARBA" id="ARBA00022723"/>
    </source>
</evidence>
<feature type="domain" description="THAP-type" evidence="7">
    <location>
        <begin position="1"/>
        <end position="95"/>
    </location>
</feature>
<evidence type="ECO:0000256" key="6">
    <source>
        <dbReference type="SAM" id="MobiDB-lite"/>
    </source>
</evidence>
<keyword evidence="1" id="KW-0479">Metal-binding</keyword>
<feature type="region of interest" description="Disordered" evidence="6">
    <location>
        <begin position="112"/>
        <end position="172"/>
    </location>
</feature>
<evidence type="ECO:0000313" key="8">
    <source>
        <dbReference type="EMBL" id="KAK3922715.1"/>
    </source>
</evidence>
<comment type="caution">
    <text evidence="8">The sequence shown here is derived from an EMBL/GenBank/DDBJ whole genome shotgun (WGS) entry which is preliminary data.</text>
</comment>
<dbReference type="GO" id="GO:0003677">
    <property type="term" value="F:DNA binding"/>
    <property type="evidence" value="ECO:0007669"/>
    <property type="project" value="UniProtKB-UniRule"/>
</dbReference>
<keyword evidence="3" id="KW-0862">Zinc</keyword>
<dbReference type="Pfam" id="PF05485">
    <property type="entry name" value="THAP"/>
    <property type="match status" value="1"/>
</dbReference>
<dbReference type="SMART" id="SM00980">
    <property type="entry name" value="THAP"/>
    <property type="match status" value="1"/>
</dbReference>
<gene>
    <name evidence="8" type="ORF">KUF71_000117</name>
</gene>
<keyword evidence="9" id="KW-1185">Reference proteome</keyword>
<dbReference type="GO" id="GO:0008270">
    <property type="term" value="F:zinc ion binding"/>
    <property type="evidence" value="ECO:0007669"/>
    <property type="project" value="UniProtKB-KW"/>
</dbReference>
<protein>
    <submittedName>
        <fullName evidence="8">28S ribosomal protein S35, mitochondrial</fullName>
    </submittedName>
</protein>
<dbReference type="PROSITE" id="PS50950">
    <property type="entry name" value="ZF_THAP"/>
    <property type="match status" value="1"/>
</dbReference>
<reference evidence="8" key="1">
    <citation type="submission" date="2021-07" db="EMBL/GenBank/DDBJ databases">
        <authorList>
            <person name="Catto M.A."/>
            <person name="Jacobson A."/>
            <person name="Kennedy G."/>
            <person name="Labadie P."/>
            <person name="Hunt B.G."/>
            <person name="Srinivasan R."/>
        </authorList>
    </citation>
    <scope>NUCLEOTIDE SEQUENCE</scope>
    <source>
        <strain evidence="8">PL_HMW_Pooled</strain>
        <tissue evidence="8">Head</tissue>
    </source>
</reference>
<sequence length="286" mass="32342">MGRKIKRCGWANCPYTKQSGDGKAIFRFPRLIPGDERSKERLMQWVTNSENDKLALIPLDKLHLMRYMCPHHFEEKWFRDKHHHDLFRDAEPTVGLPSSGILPDIPSVHCTCNHSTSSSSSSASAPTQSQSRKRHLDPPDTDDIRDSKMARTECVVSSSPQTFTPQPSTSKRVVTGIATLQTPRQMPSTPHALQTPRQMSTPLCLNPPQTAREKVHQSWAAPWTPIPATPSSSGAPSVNMEEYVRERKVHLLKIPQLKHFLKGKIKRVTGLVKDELVENVYNLFKI</sequence>
<evidence type="ECO:0000256" key="5">
    <source>
        <dbReference type="PROSITE-ProRule" id="PRU00309"/>
    </source>
</evidence>
<feature type="compositionally biased region" description="Low complexity" evidence="6">
    <location>
        <begin position="157"/>
        <end position="170"/>
    </location>
</feature>
<dbReference type="InterPro" id="IPR006612">
    <property type="entry name" value="THAP_Znf"/>
</dbReference>
<dbReference type="EMBL" id="JAHWGI010001108">
    <property type="protein sequence ID" value="KAK3922715.1"/>
    <property type="molecule type" value="Genomic_DNA"/>
</dbReference>
<dbReference type="Proteomes" id="UP001219518">
    <property type="component" value="Unassembled WGS sequence"/>
</dbReference>
<name>A0AAE1LKE0_9NEOP</name>
<feature type="compositionally biased region" description="Basic and acidic residues" evidence="6">
    <location>
        <begin position="136"/>
        <end position="151"/>
    </location>
</feature>
<evidence type="ECO:0000256" key="2">
    <source>
        <dbReference type="ARBA" id="ARBA00022771"/>
    </source>
</evidence>
<proteinExistence type="predicted"/>
<organism evidence="8 9">
    <name type="scientific">Frankliniella fusca</name>
    <dbReference type="NCBI Taxonomy" id="407009"/>
    <lineage>
        <taxon>Eukaryota</taxon>
        <taxon>Metazoa</taxon>
        <taxon>Ecdysozoa</taxon>
        <taxon>Arthropoda</taxon>
        <taxon>Hexapoda</taxon>
        <taxon>Insecta</taxon>
        <taxon>Pterygota</taxon>
        <taxon>Neoptera</taxon>
        <taxon>Paraneoptera</taxon>
        <taxon>Thysanoptera</taxon>
        <taxon>Terebrantia</taxon>
        <taxon>Thripoidea</taxon>
        <taxon>Thripidae</taxon>
        <taxon>Frankliniella</taxon>
    </lineage>
</organism>
<dbReference type="SUPFAM" id="SSF57716">
    <property type="entry name" value="Glucocorticoid receptor-like (DNA-binding domain)"/>
    <property type="match status" value="1"/>
</dbReference>
<accession>A0AAE1LKE0</accession>
<evidence type="ECO:0000259" key="7">
    <source>
        <dbReference type="PROSITE" id="PS50950"/>
    </source>
</evidence>